<keyword evidence="1" id="KW-1133">Transmembrane helix</keyword>
<keyword evidence="1" id="KW-0812">Transmembrane</keyword>
<evidence type="ECO:0000256" key="1">
    <source>
        <dbReference type="SAM" id="Phobius"/>
    </source>
</evidence>
<dbReference type="Proteomes" id="UP000663525">
    <property type="component" value="Chromosome"/>
</dbReference>
<protein>
    <submittedName>
        <fullName evidence="3">Pilin/Flagellin, FlaG/FlaF family</fullName>
    </submittedName>
</protein>
<dbReference type="Pfam" id="PF07790">
    <property type="entry name" value="Pilin_N"/>
    <property type="match status" value="1"/>
</dbReference>
<keyword evidence="3" id="KW-0282">Flagellum</keyword>
<accession>A0A897MXU1</accession>
<name>A0A897MXU1_9EURY</name>
<reference evidence="3" key="1">
    <citation type="submission" date="2020-11" db="EMBL/GenBank/DDBJ databases">
        <title>Carbohydrate-dependent, anaerobic sulfur respiration: A novel catabolism in halophilic archaea.</title>
        <authorList>
            <person name="Sorokin D.Y."/>
            <person name="Messina E."/>
            <person name="Smedile F."/>
            <person name="La Cono V."/>
            <person name="Hallsworth J.E."/>
            <person name="Yakimov M.M."/>
        </authorList>
    </citation>
    <scope>NUCLEOTIDE SEQUENCE</scope>
    <source>
        <strain evidence="3">HSR12-1</strain>
    </source>
</reference>
<dbReference type="NCBIfam" id="TIGR02537">
    <property type="entry name" value="arch_flag_Nterm"/>
    <property type="match status" value="1"/>
</dbReference>
<dbReference type="RefSeq" id="WP_229115054.1">
    <property type="nucleotide sequence ID" value="NZ_CP064787.1"/>
</dbReference>
<keyword evidence="3" id="KW-0969">Cilium</keyword>
<dbReference type="GeneID" id="68854564"/>
<sequence length="146" mass="15061">MRNAGVDRAVSELVSALVLVAITVVIVAAIGASVLFLDESQSGPQGAFEFDYREDSQRLLVTYERGGTFAAGNVSIQGPDDASARWSALAGDDTAATIEPGALAPVGEGNAYGQPVSPDDSIRVVYIDPEAGTATVLDTWNGTDAT</sequence>
<organism evidence="3 4">
    <name type="scientific">Halapricum desulfuricans</name>
    <dbReference type="NCBI Taxonomy" id="2841257"/>
    <lineage>
        <taxon>Archaea</taxon>
        <taxon>Methanobacteriati</taxon>
        <taxon>Methanobacteriota</taxon>
        <taxon>Stenosarchaea group</taxon>
        <taxon>Halobacteria</taxon>
        <taxon>Halobacteriales</taxon>
        <taxon>Haloarculaceae</taxon>
        <taxon>Halapricum</taxon>
    </lineage>
</organism>
<evidence type="ECO:0000313" key="4">
    <source>
        <dbReference type="Proteomes" id="UP000663525"/>
    </source>
</evidence>
<keyword evidence="3" id="KW-0966">Cell projection</keyword>
<dbReference type="InterPro" id="IPR012859">
    <property type="entry name" value="Pilin_N_archaeal"/>
</dbReference>
<dbReference type="AlphaFoldDB" id="A0A897MXU1"/>
<dbReference type="EMBL" id="CP064787">
    <property type="protein sequence ID" value="QSG05284.1"/>
    <property type="molecule type" value="Genomic_DNA"/>
</dbReference>
<dbReference type="InterPro" id="IPR013373">
    <property type="entry name" value="Flagellin/pilin_N_arc"/>
</dbReference>
<feature type="transmembrane region" description="Helical" evidence="1">
    <location>
        <begin position="13"/>
        <end position="37"/>
    </location>
</feature>
<feature type="domain" description="Archaeal Type IV pilin N-terminal" evidence="2">
    <location>
        <begin position="8"/>
        <end position="77"/>
    </location>
</feature>
<proteinExistence type="predicted"/>
<evidence type="ECO:0000313" key="3">
    <source>
        <dbReference type="EMBL" id="QSG05284.1"/>
    </source>
</evidence>
<keyword evidence="1" id="KW-0472">Membrane</keyword>
<evidence type="ECO:0000259" key="2">
    <source>
        <dbReference type="Pfam" id="PF07790"/>
    </source>
</evidence>
<gene>
    <name evidence="3" type="ORF">HSR121_0935</name>
</gene>